<evidence type="ECO:0000256" key="5">
    <source>
        <dbReference type="ARBA" id="ARBA00022989"/>
    </source>
</evidence>
<feature type="transmembrane region" description="Helical" evidence="7">
    <location>
        <begin position="127"/>
        <end position="143"/>
    </location>
</feature>
<dbReference type="RefSeq" id="WP_204700007.1">
    <property type="nucleotide sequence ID" value="NZ_JAFBDQ010000001.1"/>
</dbReference>
<evidence type="ECO:0000256" key="1">
    <source>
        <dbReference type="ARBA" id="ARBA00004651"/>
    </source>
</evidence>
<keyword evidence="10" id="KW-1185">Reference proteome</keyword>
<gene>
    <name evidence="9" type="ORF">JOC47_000109</name>
</gene>
<evidence type="ECO:0000256" key="3">
    <source>
        <dbReference type="ARBA" id="ARBA00022475"/>
    </source>
</evidence>
<dbReference type="InterPro" id="IPR050638">
    <property type="entry name" value="AA-Vitamin_Transporters"/>
</dbReference>
<dbReference type="SUPFAM" id="SSF103481">
    <property type="entry name" value="Multidrug resistance efflux transporter EmrE"/>
    <property type="match status" value="2"/>
</dbReference>
<feature type="transmembrane region" description="Helical" evidence="7">
    <location>
        <begin position="155"/>
        <end position="172"/>
    </location>
</feature>
<dbReference type="AlphaFoldDB" id="A0A938XU45"/>
<dbReference type="GO" id="GO:0005886">
    <property type="term" value="C:plasma membrane"/>
    <property type="evidence" value="ECO:0007669"/>
    <property type="project" value="UniProtKB-SubCell"/>
</dbReference>
<evidence type="ECO:0000256" key="2">
    <source>
        <dbReference type="ARBA" id="ARBA00007362"/>
    </source>
</evidence>
<protein>
    <submittedName>
        <fullName evidence="9">Drug/metabolite transporter (DMT)-like permease</fullName>
    </submittedName>
</protein>
<comment type="caution">
    <text evidence="9">The sequence shown here is derived from an EMBL/GenBank/DDBJ whole genome shotgun (WGS) entry which is preliminary data.</text>
</comment>
<sequence>MDKKTKYLPIFAGLLVSVIFGFSFLFTKEALDNIQAFHLLGFRFACAFIVLTLLKVMGLIKINFKGKSLNLLFLLALFQPVAYFIFETLGLKLSTASEAGMMIALIPVVVAILATIFLKEPPSKKQVVFIITSVVGVILIIFMKSNTDFSSDTTGLFLLLGAVISAGIYNILSRKSSLEFTSIEITYIMMSIGALFFNGVSLLRHYSKGQLANYFAPLATKDVLIAVLYLGILSSVMAFLMVNFMLSKLEAYKSAVFTNLTTIISVLAGVLLRNEPFYWFHLLGGLLIILGVWGTNYYGRQSKNYELEPSE</sequence>
<evidence type="ECO:0000313" key="9">
    <source>
        <dbReference type="EMBL" id="MBM7555285.1"/>
    </source>
</evidence>
<dbReference type="Gene3D" id="1.10.3730.20">
    <property type="match status" value="1"/>
</dbReference>
<keyword evidence="3" id="KW-1003">Cell membrane</keyword>
<feature type="transmembrane region" description="Helical" evidence="7">
    <location>
        <begin position="254"/>
        <end position="272"/>
    </location>
</feature>
<comment type="similarity">
    <text evidence="2">Belongs to the EamA transporter family.</text>
</comment>
<dbReference type="InterPro" id="IPR000620">
    <property type="entry name" value="EamA_dom"/>
</dbReference>
<organism evidence="9 10">
    <name type="scientific">Halanaerobacter jeridensis</name>
    <dbReference type="NCBI Taxonomy" id="706427"/>
    <lineage>
        <taxon>Bacteria</taxon>
        <taxon>Bacillati</taxon>
        <taxon>Bacillota</taxon>
        <taxon>Clostridia</taxon>
        <taxon>Halanaerobiales</taxon>
        <taxon>Halobacteroidaceae</taxon>
        <taxon>Halanaerobacter</taxon>
    </lineage>
</organism>
<dbReference type="InterPro" id="IPR037185">
    <property type="entry name" value="EmrE-like"/>
</dbReference>
<keyword evidence="6 7" id="KW-0472">Membrane</keyword>
<dbReference type="Pfam" id="PF00892">
    <property type="entry name" value="EamA"/>
    <property type="match status" value="2"/>
</dbReference>
<feature type="transmembrane region" description="Helical" evidence="7">
    <location>
        <begin position="38"/>
        <end position="57"/>
    </location>
</feature>
<evidence type="ECO:0000259" key="8">
    <source>
        <dbReference type="Pfam" id="PF00892"/>
    </source>
</evidence>
<evidence type="ECO:0000256" key="7">
    <source>
        <dbReference type="SAM" id="Phobius"/>
    </source>
</evidence>
<evidence type="ECO:0000256" key="4">
    <source>
        <dbReference type="ARBA" id="ARBA00022692"/>
    </source>
</evidence>
<feature type="domain" description="EamA" evidence="8">
    <location>
        <begin position="10"/>
        <end position="141"/>
    </location>
</feature>
<feature type="transmembrane region" description="Helical" evidence="7">
    <location>
        <begin position="69"/>
        <end position="86"/>
    </location>
</feature>
<feature type="transmembrane region" description="Helical" evidence="7">
    <location>
        <begin position="278"/>
        <end position="298"/>
    </location>
</feature>
<evidence type="ECO:0000313" key="10">
    <source>
        <dbReference type="Proteomes" id="UP000774000"/>
    </source>
</evidence>
<proteinExistence type="inferred from homology"/>
<comment type="subcellular location">
    <subcellularLocation>
        <location evidence="1">Cell membrane</location>
        <topology evidence="1">Multi-pass membrane protein</topology>
    </subcellularLocation>
</comment>
<dbReference type="Proteomes" id="UP000774000">
    <property type="component" value="Unassembled WGS sequence"/>
</dbReference>
<feature type="domain" description="EamA" evidence="8">
    <location>
        <begin position="154"/>
        <end position="296"/>
    </location>
</feature>
<reference evidence="9" key="1">
    <citation type="submission" date="2021-01" db="EMBL/GenBank/DDBJ databases">
        <title>Genomic Encyclopedia of Type Strains, Phase IV (KMG-IV): sequencing the most valuable type-strain genomes for metagenomic binning, comparative biology and taxonomic classification.</title>
        <authorList>
            <person name="Goeker M."/>
        </authorList>
    </citation>
    <scope>NUCLEOTIDE SEQUENCE</scope>
    <source>
        <strain evidence="9">DSM 23230</strain>
    </source>
</reference>
<feature type="transmembrane region" description="Helical" evidence="7">
    <location>
        <begin position="184"/>
        <end position="203"/>
    </location>
</feature>
<evidence type="ECO:0000256" key="6">
    <source>
        <dbReference type="ARBA" id="ARBA00023136"/>
    </source>
</evidence>
<dbReference type="PANTHER" id="PTHR32322">
    <property type="entry name" value="INNER MEMBRANE TRANSPORTER"/>
    <property type="match status" value="1"/>
</dbReference>
<dbReference type="PANTHER" id="PTHR32322:SF18">
    <property type="entry name" value="S-ADENOSYLMETHIONINE_S-ADENOSYLHOMOCYSTEINE TRANSPORTER"/>
    <property type="match status" value="1"/>
</dbReference>
<accession>A0A938XU45</accession>
<feature type="transmembrane region" description="Helical" evidence="7">
    <location>
        <begin position="7"/>
        <end position="26"/>
    </location>
</feature>
<feature type="transmembrane region" description="Helical" evidence="7">
    <location>
        <begin position="223"/>
        <end position="242"/>
    </location>
</feature>
<keyword evidence="4 7" id="KW-0812">Transmembrane</keyword>
<keyword evidence="5 7" id="KW-1133">Transmembrane helix</keyword>
<feature type="transmembrane region" description="Helical" evidence="7">
    <location>
        <begin position="98"/>
        <end position="118"/>
    </location>
</feature>
<dbReference type="EMBL" id="JAFBDQ010000001">
    <property type="protein sequence ID" value="MBM7555285.1"/>
    <property type="molecule type" value="Genomic_DNA"/>
</dbReference>
<name>A0A938XU45_9FIRM</name>